<evidence type="ECO:0000313" key="15">
    <source>
        <dbReference type="EMBL" id="PQA87470.1"/>
    </source>
</evidence>
<evidence type="ECO:0000256" key="12">
    <source>
        <dbReference type="RuleBase" id="RU003357"/>
    </source>
</evidence>
<keyword evidence="8 12" id="KW-0798">TonB box</keyword>
<dbReference type="AlphaFoldDB" id="A0A2S7K4N7"/>
<keyword evidence="16" id="KW-1185">Reference proteome</keyword>
<evidence type="ECO:0000256" key="5">
    <source>
        <dbReference type="ARBA" id="ARBA00022692"/>
    </source>
</evidence>
<sequence>MHHLGSRNCSLSCENPALLLRICDRDRGAYPRRFAPPGAIRRGLKMRPTGLHKSILLAGCSAAAMFASGAALAQDDVIIVTAQKRDESIQDVPLAITALSGDFTREVNLDDVKDLVRYTPGVTGNSADSFIDTLSMRGILTNDFGAGGDPSIGLFKNGLYQGRNGAVVTSLYDMERAEVLRGPQGFLFGRNAIGGAISVHTARPNFDGVSGYIEADVAERNRFFGEGAINMPLSDVFAVRLALYGGHEDGYVDNAYFPDHDPLIEPEKYAGRFSALYSDGPFEAFFTAEYEDRKQSGSVYRATEGGPGYETLVDIFGVSVDGNGRDIDSDLQLGEADDSEILSLGLELTYDLGGAVITSLTGFKDHDYYYAEDFDGTPLGINAYAQDQSGNYFEQELRVVSDTDGPLSWYAGASFYNEEIDVLFTQAADEEVMCQFYWSYYGINSCSDYFAYYYYSFTPTPEGLVESNAVRGRYHGWAAYVDATLAITDQFDIGVGVRYSKDIKKFAISAPPVTSDLGPYFGVGFTTAEPLEDKQSWDAFTPRFIARYRPSDEWTVFASATRGFKSGGFGSFFISPSSVTYCGPFSTDCLGLTNADASPNAFDPEKVWSYEAGVKGSLFGGATRVDANVYYYQYKDLQVNVPGTGGGILVDNVGKVKGWGFEASTNTDLGEYFDLYFAGAYADTDVTNAEPLCDGTLACEGTSLGYVPKFSASAALRFNYPVAEGAIKASAEAFGQTKTYGGLLKPDYAVNDAYVDLSLRLGYASDAGWSVIGYVENVANELYYDGVSEGGNFIPAHYFGPSRPRTFGVLLSYEFGG</sequence>
<evidence type="ECO:0000256" key="2">
    <source>
        <dbReference type="ARBA" id="ARBA00022448"/>
    </source>
</evidence>
<keyword evidence="6" id="KW-0408">Iron</keyword>
<organism evidence="15 16">
    <name type="scientific">Hyphococcus luteus</name>
    <dbReference type="NCBI Taxonomy" id="2058213"/>
    <lineage>
        <taxon>Bacteria</taxon>
        <taxon>Pseudomonadati</taxon>
        <taxon>Pseudomonadota</taxon>
        <taxon>Alphaproteobacteria</taxon>
        <taxon>Parvularculales</taxon>
        <taxon>Parvularculaceae</taxon>
        <taxon>Hyphococcus</taxon>
    </lineage>
</organism>
<dbReference type="SUPFAM" id="SSF56935">
    <property type="entry name" value="Porins"/>
    <property type="match status" value="1"/>
</dbReference>
<reference evidence="15 16" key="1">
    <citation type="submission" date="2017-12" db="EMBL/GenBank/DDBJ databases">
        <authorList>
            <person name="Hurst M.R.H."/>
        </authorList>
    </citation>
    <scope>NUCLEOTIDE SEQUENCE [LARGE SCALE GENOMIC DNA]</scope>
    <source>
        <strain evidence="15 16">SY-3-19</strain>
    </source>
</reference>
<feature type="domain" description="TonB-dependent receptor plug" evidence="14">
    <location>
        <begin position="89"/>
        <end position="196"/>
    </location>
</feature>
<protein>
    <submittedName>
        <fullName evidence="15">TonB-dependent receptor</fullName>
    </submittedName>
</protein>
<dbReference type="InterPro" id="IPR012910">
    <property type="entry name" value="Plug_dom"/>
</dbReference>
<evidence type="ECO:0000256" key="9">
    <source>
        <dbReference type="ARBA" id="ARBA00023136"/>
    </source>
</evidence>
<dbReference type="PANTHER" id="PTHR32552:SF81">
    <property type="entry name" value="TONB-DEPENDENT OUTER MEMBRANE RECEPTOR"/>
    <property type="match status" value="1"/>
</dbReference>
<dbReference type="GO" id="GO:0006826">
    <property type="term" value="P:iron ion transport"/>
    <property type="evidence" value="ECO:0007669"/>
    <property type="project" value="UniProtKB-KW"/>
</dbReference>
<dbReference type="GO" id="GO:0009279">
    <property type="term" value="C:cell outer membrane"/>
    <property type="evidence" value="ECO:0007669"/>
    <property type="project" value="UniProtKB-SubCell"/>
</dbReference>
<gene>
    <name evidence="15" type="ORF">CW354_11745</name>
</gene>
<keyword evidence="2 11" id="KW-0813">Transport</keyword>
<dbReference type="OrthoDB" id="7463630at2"/>
<evidence type="ECO:0000256" key="7">
    <source>
        <dbReference type="ARBA" id="ARBA00023065"/>
    </source>
</evidence>
<dbReference type="Gene3D" id="2.40.170.20">
    <property type="entry name" value="TonB-dependent receptor, beta-barrel domain"/>
    <property type="match status" value="1"/>
</dbReference>
<dbReference type="Pfam" id="PF07715">
    <property type="entry name" value="Plug"/>
    <property type="match status" value="1"/>
</dbReference>
<dbReference type="Proteomes" id="UP000239504">
    <property type="component" value="Unassembled WGS sequence"/>
</dbReference>
<evidence type="ECO:0000259" key="13">
    <source>
        <dbReference type="Pfam" id="PF00593"/>
    </source>
</evidence>
<keyword evidence="7" id="KW-0406">Ion transport</keyword>
<evidence type="ECO:0000256" key="8">
    <source>
        <dbReference type="ARBA" id="ARBA00023077"/>
    </source>
</evidence>
<evidence type="ECO:0000256" key="6">
    <source>
        <dbReference type="ARBA" id="ARBA00023004"/>
    </source>
</evidence>
<accession>A0A2S7K4N7</accession>
<comment type="subcellular location">
    <subcellularLocation>
        <location evidence="1 11">Cell outer membrane</location>
        <topology evidence="1 11">Multi-pass membrane protein</topology>
    </subcellularLocation>
</comment>
<evidence type="ECO:0000313" key="16">
    <source>
        <dbReference type="Proteomes" id="UP000239504"/>
    </source>
</evidence>
<dbReference type="PROSITE" id="PS52016">
    <property type="entry name" value="TONB_DEPENDENT_REC_3"/>
    <property type="match status" value="1"/>
</dbReference>
<proteinExistence type="inferred from homology"/>
<keyword evidence="4" id="KW-0410">Iron transport</keyword>
<keyword evidence="9 11" id="KW-0472">Membrane</keyword>
<evidence type="ECO:0000259" key="14">
    <source>
        <dbReference type="Pfam" id="PF07715"/>
    </source>
</evidence>
<keyword evidence="3 11" id="KW-1134">Transmembrane beta strand</keyword>
<evidence type="ECO:0000256" key="11">
    <source>
        <dbReference type="PROSITE-ProRule" id="PRU01360"/>
    </source>
</evidence>
<comment type="similarity">
    <text evidence="11 12">Belongs to the TonB-dependent receptor family.</text>
</comment>
<dbReference type="Pfam" id="PF00593">
    <property type="entry name" value="TonB_dep_Rec_b-barrel"/>
    <property type="match status" value="1"/>
</dbReference>
<evidence type="ECO:0000256" key="1">
    <source>
        <dbReference type="ARBA" id="ARBA00004571"/>
    </source>
</evidence>
<dbReference type="EMBL" id="PJCH01000007">
    <property type="protein sequence ID" value="PQA87470.1"/>
    <property type="molecule type" value="Genomic_DNA"/>
</dbReference>
<name>A0A2S7K4N7_9PROT</name>
<dbReference type="InterPro" id="IPR036942">
    <property type="entry name" value="Beta-barrel_TonB_sf"/>
</dbReference>
<evidence type="ECO:0000256" key="3">
    <source>
        <dbReference type="ARBA" id="ARBA00022452"/>
    </source>
</evidence>
<keyword evidence="10 11" id="KW-0998">Cell outer membrane</keyword>
<feature type="domain" description="TonB-dependent receptor-like beta-barrel" evidence="13">
    <location>
        <begin position="300"/>
        <end position="778"/>
    </location>
</feature>
<keyword evidence="15" id="KW-0675">Receptor</keyword>
<dbReference type="InterPro" id="IPR000531">
    <property type="entry name" value="Beta-barrel_TonB"/>
</dbReference>
<evidence type="ECO:0000256" key="4">
    <source>
        <dbReference type="ARBA" id="ARBA00022496"/>
    </source>
</evidence>
<evidence type="ECO:0000256" key="10">
    <source>
        <dbReference type="ARBA" id="ARBA00023237"/>
    </source>
</evidence>
<dbReference type="InterPro" id="IPR039426">
    <property type="entry name" value="TonB-dep_rcpt-like"/>
</dbReference>
<comment type="caution">
    <text evidence="15">The sequence shown here is derived from an EMBL/GenBank/DDBJ whole genome shotgun (WGS) entry which is preliminary data.</text>
</comment>
<dbReference type="PANTHER" id="PTHR32552">
    <property type="entry name" value="FERRICHROME IRON RECEPTOR-RELATED"/>
    <property type="match status" value="1"/>
</dbReference>
<keyword evidence="5 11" id="KW-0812">Transmembrane</keyword>